<evidence type="ECO:0000313" key="1">
    <source>
        <dbReference type="EMBL" id="QCI68205.1"/>
    </source>
</evidence>
<dbReference type="Proteomes" id="UP000298781">
    <property type="component" value="Chromosome"/>
</dbReference>
<name>A0A4D7BBU2_9HYPH</name>
<keyword evidence="2" id="KW-1185">Reference proteome</keyword>
<proteinExistence type="predicted"/>
<accession>A0A4D7BBU2</accession>
<sequence>MAGLVPAIHDLGRKADRRLALGALHKNHAIGRHQSGQDVVIDSPAHVQNERYHLGIVHRSNQLSRLAPALLGTV</sequence>
<dbReference type="EMBL" id="CP039690">
    <property type="protein sequence ID" value="QCI68205.1"/>
    <property type="molecule type" value="Genomic_DNA"/>
</dbReference>
<reference evidence="1 2" key="1">
    <citation type="submission" date="2019-04" db="EMBL/GenBank/DDBJ databases">
        <title>Phreatobacter aquaticus sp. nov.</title>
        <authorList>
            <person name="Choi A."/>
        </authorList>
    </citation>
    <scope>NUCLEOTIDE SEQUENCE [LARGE SCALE GENOMIC DNA]</scope>
    <source>
        <strain evidence="1 2">KCTC 52518</strain>
    </source>
</reference>
<gene>
    <name evidence="1" type="ORF">E8M01_30655</name>
</gene>
<dbReference type="AlphaFoldDB" id="A0A4D7BBU2"/>
<organism evidence="1 2">
    <name type="scientific">Phreatobacter stygius</name>
    <dbReference type="NCBI Taxonomy" id="1940610"/>
    <lineage>
        <taxon>Bacteria</taxon>
        <taxon>Pseudomonadati</taxon>
        <taxon>Pseudomonadota</taxon>
        <taxon>Alphaproteobacteria</taxon>
        <taxon>Hyphomicrobiales</taxon>
        <taxon>Phreatobacteraceae</taxon>
        <taxon>Phreatobacter</taxon>
    </lineage>
</organism>
<dbReference type="RefSeq" id="WP_136963624.1">
    <property type="nucleotide sequence ID" value="NZ_CP039690.1"/>
</dbReference>
<protein>
    <submittedName>
        <fullName evidence="1">Uncharacterized protein</fullName>
    </submittedName>
</protein>
<dbReference type="KEGG" id="pstg:E8M01_30655"/>
<evidence type="ECO:0000313" key="2">
    <source>
        <dbReference type="Proteomes" id="UP000298781"/>
    </source>
</evidence>